<evidence type="ECO:0000256" key="2">
    <source>
        <dbReference type="SAM" id="Phobius"/>
    </source>
</evidence>
<evidence type="ECO:0000259" key="3">
    <source>
        <dbReference type="Pfam" id="PF13369"/>
    </source>
</evidence>
<comment type="similarity">
    <text evidence="1">Belongs to the UPF0162 family.</text>
</comment>
<dbReference type="Proteomes" id="UP000244920">
    <property type="component" value="Chromosome"/>
</dbReference>
<protein>
    <recommendedName>
        <fullName evidence="3">Protein SirB1 N-terminal domain-containing protein</fullName>
    </recommendedName>
</protein>
<dbReference type="AlphaFoldDB" id="A0A2U8FIP8"/>
<dbReference type="PANTHER" id="PTHR31350">
    <property type="entry name" value="SI:DKEY-261L7.2"/>
    <property type="match status" value="1"/>
</dbReference>
<sequence>MDNMDNIIKELLDVIDKPDSLMEDRELQKYLFNEMSRLSCIVDDQIPPRSVSAKMAALVRKAKQAVTAEDEMIRLTQLLNWFYQEMHFSCHYAEYFNTENLLLHKVMESRRGMPISLAALFLYLSASLALSVYPVNFPTQLMLRAEIQTATGRRETHFINPWNGDFLTLAQLEKWLVGEAGIGAEITPDLIRRAESMELLERVETLFKMSLTKEKKYEEALRMIEFRLIFSPEDPYEIRDRGMILASMDCYQAAYEDLSYFIDQCPDDPSAVMLKVEMQGLEQKSKEMRVH</sequence>
<organism evidence="4 5">
    <name type="scientific">Actinobacillus porcitonsillarum</name>
    <dbReference type="NCBI Taxonomy" id="189834"/>
    <lineage>
        <taxon>Bacteria</taxon>
        <taxon>Pseudomonadati</taxon>
        <taxon>Pseudomonadota</taxon>
        <taxon>Gammaproteobacteria</taxon>
        <taxon>Pasteurellales</taxon>
        <taxon>Pasteurellaceae</taxon>
        <taxon>Actinobacillus</taxon>
    </lineage>
</organism>
<evidence type="ECO:0000313" key="4">
    <source>
        <dbReference type="EMBL" id="AWI50842.1"/>
    </source>
</evidence>
<dbReference type="InterPro" id="IPR032698">
    <property type="entry name" value="SirB1_N"/>
</dbReference>
<accession>A0A2U8FIP8</accession>
<dbReference type="Pfam" id="PF13369">
    <property type="entry name" value="Transglut_core2"/>
    <property type="match status" value="1"/>
</dbReference>
<dbReference type="InterPro" id="IPR011990">
    <property type="entry name" value="TPR-like_helical_dom_sf"/>
</dbReference>
<evidence type="ECO:0000313" key="5">
    <source>
        <dbReference type="Proteomes" id="UP000244920"/>
    </source>
</evidence>
<keyword evidence="2" id="KW-0812">Transmembrane</keyword>
<proteinExistence type="inferred from homology"/>
<dbReference type="SUPFAM" id="SSF48452">
    <property type="entry name" value="TPR-like"/>
    <property type="match status" value="1"/>
</dbReference>
<keyword evidence="2" id="KW-1133">Transmembrane helix</keyword>
<evidence type="ECO:0000256" key="1">
    <source>
        <dbReference type="ARBA" id="ARBA00007100"/>
    </source>
</evidence>
<keyword evidence="2" id="KW-0472">Membrane</keyword>
<dbReference type="PANTHER" id="PTHR31350:SF21">
    <property type="entry name" value="F-BOX ONLY PROTEIN 21"/>
    <property type="match status" value="1"/>
</dbReference>
<dbReference type="KEGG" id="apor:DDU33_04820"/>
<keyword evidence="5" id="KW-1185">Reference proteome</keyword>
<feature type="domain" description="Protein SirB1 N-terminal" evidence="3">
    <location>
        <begin position="50"/>
        <end position="203"/>
    </location>
</feature>
<reference evidence="5" key="1">
    <citation type="submission" date="2018-05" db="EMBL/GenBank/DDBJ databases">
        <title>Complete genome sequence of Actinobacillus porcitonsillarum reference strain 9953L55 (CCUG 46996).</title>
        <authorList>
            <person name="Dona V."/>
            <person name="Perreten V."/>
        </authorList>
    </citation>
    <scope>NUCLEOTIDE SEQUENCE [LARGE SCALE GENOMIC DNA]</scope>
    <source>
        <strain evidence="5">9953L55</strain>
    </source>
</reference>
<gene>
    <name evidence="4" type="ORF">DDU33_04820</name>
</gene>
<dbReference type="Pfam" id="PF13371">
    <property type="entry name" value="TPR_9"/>
    <property type="match status" value="1"/>
</dbReference>
<feature type="transmembrane region" description="Helical" evidence="2">
    <location>
        <begin position="115"/>
        <end position="135"/>
    </location>
</feature>
<dbReference type="EMBL" id="CP029206">
    <property type="protein sequence ID" value="AWI50842.1"/>
    <property type="molecule type" value="Genomic_DNA"/>
</dbReference>
<name>A0A2U8FIP8_9PAST</name>